<sequence>MRYGIVILPEHRWPVAREHWRRAEEFGFDHAWTHDHLMWRWLREEPWFGCVPTLTAAATVTSRIGLGTLVATPEYRHPVAFAKEMMTLDDISQGRLVCGLGSGAGGHDERVLGKRPLSPGRRHRRFEEFVELTDRLLRDQETTYHGHWYDADGAWMLPGCLQRPRVPLAIAAAGPRSVRLAARYADIWLTNGTPGRFDALPYRETLPLLRRQSAALEEACAEIGRDVTTLRRMLVTGATVGGVLASAAAFEDAAGLFAEAGFTDLVVTWPRDAHPYKGKMAVLERVAKTLTRTGGRPTAPARGTNSPPWAAPPHSTACVT</sequence>
<evidence type="ECO:0000259" key="6">
    <source>
        <dbReference type="Pfam" id="PF00296"/>
    </source>
</evidence>
<dbReference type="InterPro" id="IPR050172">
    <property type="entry name" value="SsuD_RutA_monooxygenase"/>
</dbReference>
<keyword evidence="2" id="KW-0288">FMN</keyword>
<feature type="domain" description="Luciferase-like" evidence="6">
    <location>
        <begin position="1"/>
        <end position="235"/>
    </location>
</feature>
<gene>
    <name evidence="7" type="primary">sle_58650</name>
</gene>
<evidence type="ECO:0000256" key="4">
    <source>
        <dbReference type="ARBA" id="ARBA00023033"/>
    </source>
</evidence>
<keyword evidence="4" id="KW-0503">Monooxygenase</keyword>
<evidence type="ECO:0000256" key="1">
    <source>
        <dbReference type="ARBA" id="ARBA00022630"/>
    </source>
</evidence>
<evidence type="ECO:0000256" key="2">
    <source>
        <dbReference type="ARBA" id="ARBA00022643"/>
    </source>
</evidence>
<dbReference type="PANTHER" id="PTHR42847:SF4">
    <property type="entry name" value="ALKANESULFONATE MONOOXYGENASE-RELATED"/>
    <property type="match status" value="1"/>
</dbReference>
<evidence type="ECO:0000256" key="3">
    <source>
        <dbReference type="ARBA" id="ARBA00023002"/>
    </source>
</evidence>
<dbReference type="EMBL" id="LN831790">
    <property type="protein sequence ID" value="CQR65321.1"/>
    <property type="molecule type" value="Genomic_DNA"/>
</dbReference>
<feature type="region of interest" description="Disordered" evidence="5">
    <location>
        <begin position="292"/>
        <end position="320"/>
    </location>
</feature>
<dbReference type="Pfam" id="PF00296">
    <property type="entry name" value="Bac_luciferase"/>
    <property type="match status" value="1"/>
</dbReference>
<organism evidence="7 8">
    <name type="scientific">Streptomyces leeuwenhoekii</name>
    <dbReference type="NCBI Taxonomy" id="1437453"/>
    <lineage>
        <taxon>Bacteria</taxon>
        <taxon>Bacillati</taxon>
        <taxon>Actinomycetota</taxon>
        <taxon>Actinomycetes</taxon>
        <taxon>Kitasatosporales</taxon>
        <taxon>Streptomycetaceae</taxon>
        <taxon>Streptomyces</taxon>
    </lineage>
</organism>
<keyword evidence="1" id="KW-0285">Flavoprotein</keyword>
<dbReference type="InterPro" id="IPR036661">
    <property type="entry name" value="Luciferase-like_sf"/>
</dbReference>
<proteinExistence type="predicted"/>
<dbReference type="GO" id="GO:0008726">
    <property type="term" value="F:alkanesulfonate monooxygenase activity"/>
    <property type="evidence" value="ECO:0007669"/>
    <property type="project" value="TreeGrafter"/>
</dbReference>
<evidence type="ECO:0000256" key="5">
    <source>
        <dbReference type="SAM" id="MobiDB-lite"/>
    </source>
</evidence>
<evidence type="ECO:0000313" key="8">
    <source>
        <dbReference type="Proteomes" id="UP000035016"/>
    </source>
</evidence>
<accession>A0A0F7W7T3</accession>
<dbReference type="RefSeq" id="WP_063833364.1">
    <property type="nucleotide sequence ID" value="NZ_AZSD01000440.1"/>
</dbReference>
<protein>
    <submittedName>
        <fullName evidence="7">5,10-methylenetetrahydromethanopterin reductase</fullName>
    </submittedName>
</protein>
<dbReference type="Gene3D" id="3.20.20.30">
    <property type="entry name" value="Luciferase-like domain"/>
    <property type="match status" value="1"/>
</dbReference>
<name>A0A0F7W7T3_STRLW</name>
<dbReference type="InterPro" id="IPR011251">
    <property type="entry name" value="Luciferase-like_dom"/>
</dbReference>
<evidence type="ECO:0000313" key="7">
    <source>
        <dbReference type="EMBL" id="CQR65321.1"/>
    </source>
</evidence>
<dbReference type="SUPFAM" id="SSF51679">
    <property type="entry name" value="Bacterial luciferase-like"/>
    <property type="match status" value="1"/>
</dbReference>
<dbReference type="KEGG" id="sle:sle_58650"/>
<dbReference type="AlphaFoldDB" id="A0A0F7W7T3"/>
<keyword evidence="3" id="KW-0560">Oxidoreductase</keyword>
<reference evidence="7 8" key="1">
    <citation type="submission" date="2015-02" db="EMBL/GenBank/DDBJ databases">
        <authorList>
            <person name="Gomez-Escribano P.J."/>
        </authorList>
    </citation>
    <scope>NUCLEOTIDE SEQUENCE [LARGE SCALE GENOMIC DNA]</scope>
    <source>
        <strain evidence="8">C34 (DSM 42122 / NRRL B-24963)</strain>
    </source>
</reference>
<dbReference type="Proteomes" id="UP000035016">
    <property type="component" value="Chromosome Chromosome"/>
</dbReference>
<dbReference type="GO" id="GO:0046306">
    <property type="term" value="P:alkanesulfonate catabolic process"/>
    <property type="evidence" value="ECO:0007669"/>
    <property type="project" value="TreeGrafter"/>
</dbReference>
<dbReference type="PANTHER" id="PTHR42847">
    <property type="entry name" value="ALKANESULFONATE MONOOXYGENASE"/>
    <property type="match status" value="1"/>
</dbReference>